<evidence type="ECO:0000256" key="1">
    <source>
        <dbReference type="SAM" id="MobiDB-lite"/>
    </source>
</evidence>
<proteinExistence type="predicted"/>
<evidence type="ECO:0000313" key="3">
    <source>
        <dbReference type="Proteomes" id="UP000269945"/>
    </source>
</evidence>
<feature type="non-terminal residue" evidence="2">
    <location>
        <position position="1"/>
    </location>
</feature>
<reference evidence="2 3" key="1">
    <citation type="submission" date="2018-10" db="EMBL/GenBank/DDBJ databases">
        <authorList>
            <person name="Ekblom R."/>
            <person name="Jareborg N."/>
        </authorList>
    </citation>
    <scope>NUCLEOTIDE SEQUENCE [LARGE SCALE GENOMIC DNA]</scope>
    <source>
        <tissue evidence="2">Muscle</tissue>
    </source>
</reference>
<comment type="caution">
    <text evidence="2">The sequence shown here is derived from an EMBL/GenBank/DDBJ whole genome shotgun (WGS) entry which is preliminary data.</text>
</comment>
<feature type="region of interest" description="Disordered" evidence="1">
    <location>
        <begin position="71"/>
        <end position="94"/>
    </location>
</feature>
<protein>
    <submittedName>
        <fullName evidence="2">Uncharacterized protein</fullName>
    </submittedName>
</protein>
<gene>
    <name evidence="2" type="ORF">BN2614_LOCUS2</name>
</gene>
<keyword evidence="3" id="KW-1185">Reference proteome</keyword>
<feature type="non-terminal residue" evidence="2">
    <location>
        <position position="94"/>
    </location>
</feature>
<dbReference type="Proteomes" id="UP000269945">
    <property type="component" value="Unassembled WGS sequence"/>
</dbReference>
<dbReference type="EMBL" id="CYRY02001265">
    <property type="protein sequence ID" value="VCW64899.1"/>
    <property type="molecule type" value="Genomic_DNA"/>
</dbReference>
<name>A0A9X9PTZ4_GULGU</name>
<accession>A0A9X9PTZ4</accession>
<evidence type="ECO:0000313" key="2">
    <source>
        <dbReference type="EMBL" id="VCW64899.1"/>
    </source>
</evidence>
<dbReference type="AlphaFoldDB" id="A0A9X9PTZ4"/>
<sequence>PPPLPPEILFGGPGSEPGCQLLGSGAHTSLHADRVLPCSQRPLPPPSLEAFAVLSTLGRNRLLERGIVAGALDRPPHGGEQGVCGDHEKGPEGR</sequence>
<feature type="compositionally biased region" description="Basic and acidic residues" evidence="1">
    <location>
        <begin position="85"/>
        <end position="94"/>
    </location>
</feature>
<organism evidence="2 3">
    <name type="scientific">Gulo gulo</name>
    <name type="common">Wolverine</name>
    <name type="synonym">Gluton</name>
    <dbReference type="NCBI Taxonomy" id="48420"/>
    <lineage>
        <taxon>Eukaryota</taxon>
        <taxon>Metazoa</taxon>
        <taxon>Chordata</taxon>
        <taxon>Craniata</taxon>
        <taxon>Vertebrata</taxon>
        <taxon>Euteleostomi</taxon>
        <taxon>Mammalia</taxon>
        <taxon>Eutheria</taxon>
        <taxon>Laurasiatheria</taxon>
        <taxon>Carnivora</taxon>
        <taxon>Caniformia</taxon>
        <taxon>Musteloidea</taxon>
        <taxon>Mustelidae</taxon>
        <taxon>Guloninae</taxon>
        <taxon>Gulo</taxon>
    </lineage>
</organism>